<dbReference type="InterPro" id="IPR022043">
    <property type="entry name" value="CAF1A_DD"/>
</dbReference>
<reference evidence="11" key="1">
    <citation type="submission" date="2025-08" db="UniProtKB">
        <authorList>
            <consortium name="RefSeq"/>
        </authorList>
    </citation>
    <scope>IDENTIFICATION</scope>
    <source>
        <tissue evidence="11">Whole body</tissue>
    </source>
</reference>
<feature type="compositionally biased region" description="Low complexity" evidence="7">
    <location>
        <begin position="177"/>
        <end position="187"/>
    </location>
</feature>
<feature type="compositionally biased region" description="Basic and acidic residues" evidence="7">
    <location>
        <begin position="284"/>
        <end position="387"/>
    </location>
</feature>
<accession>A0ABM1I6S9</accession>
<evidence type="ECO:0000313" key="11">
    <source>
        <dbReference type="RefSeq" id="XP_015175916.1"/>
    </source>
</evidence>
<evidence type="ECO:0000256" key="5">
    <source>
        <dbReference type="ARBA" id="ARBA00023204"/>
    </source>
</evidence>
<feature type="compositionally biased region" description="Polar residues" evidence="7">
    <location>
        <begin position="853"/>
        <end position="862"/>
    </location>
</feature>
<feature type="compositionally biased region" description="Acidic residues" evidence="7">
    <location>
        <begin position="232"/>
        <end position="242"/>
    </location>
</feature>
<feature type="compositionally biased region" description="Acidic residues" evidence="7">
    <location>
        <begin position="600"/>
        <end position="614"/>
    </location>
</feature>
<feature type="compositionally biased region" description="Acidic residues" evidence="7">
    <location>
        <begin position="554"/>
        <end position="566"/>
    </location>
</feature>
<protein>
    <submittedName>
        <fullName evidence="11">Chromatin assembly factor 1 subunit A-like</fullName>
    </submittedName>
</protein>
<organism evidence="10 11">
    <name type="scientific">Polistes dominula</name>
    <name type="common">European paper wasp</name>
    <name type="synonym">Vespa dominula</name>
    <dbReference type="NCBI Taxonomy" id="743375"/>
    <lineage>
        <taxon>Eukaryota</taxon>
        <taxon>Metazoa</taxon>
        <taxon>Ecdysozoa</taxon>
        <taxon>Arthropoda</taxon>
        <taxon>Hexapoda</taxon>
        <taxon>Insecta</taxon>
        <taxon>Pterygota</taxon>
        <taxon>Neoptera</taxon>
        <taxon>Endopterygota</taxon>
        <taxon>Hymenoptera</taxon>
        <taxon>Apocrita</taxon>
        <taxon>Aculeata</taxon>
        <taxon>Vespoidea</taxon>
        <taxon>Vespidae</taxon>
        <taxon>Polistinae</taxon>
        <taxon>Polistini</taxon>
        <taxon>Polistes</taxon>
    </lineage>
</organism>
<dbReference type="InterPro" id="IPR021644">
    <property type="entry name" value="CAF-1_p150_acidic"/>
</dbReference>
<keyword evidence="3" id="KW-0227">DNA damage</keyword>
<dbReference type="GeneID" id="107066117"/>
<keyword evidence="10" id="KW-1185">Reference proteome</keyword>
<feature type="compositionally biased region" description="Basic and acidic residues" evidence="7">
    <location>
        <begin position="883"/>
        <end position="899"/>
    </location>
</feature>
<feature type="region of interest" description="Disordered" evidence="7">
    <location>
        <begin position="599"/>
        <end position="618"/>
    </location>
</feature>
<dbReference type="Proteomes" id="UP000694924">
    <property type="component" value="Unplaced"/>
</dbReference>
<feature type="region of interest" description="Disordered" evidence="7">
    <location>
        <begin position="812"/>
        <end position="833"/>
    </location>
</feature>
<evidence type="ECO:0000259" key="8">
    <source>
        <dbReference type="Pfam" id="PF11600"/>
    </source>
</evidence>
<dbReference type="RefSeq" id="XP_015175916.1">
    <property type="nucleotide sequence ID" value="XM_015320430.1"/>
</dbReference>
<feature type="compositionally biased region" description="Low complexity" evidence="7">
    <location>
        <begin position="80"/>
        <end position="89"/>
    </location>
</feature>
<feature type="compositionally biased region" description="Acidic residues" evidence="7">
    <location>
        <begin position="574"/>
        <end position="590"/>
    </location>
</feature>
<sequence length="899" mass="105175">MDEENECVIEEVVVPSKTKKLKQALLSFSKVCPPKPLLDNVSSKKRKLESPKESKTAKIIKVSAKENSEEDIEILDNVLNESITSTSSSKNKKEIIDIENDEEKTPDRSQRHDKNKNRKSKSKKSLFSKSKKKESFSPNTSLTKFLMKKNKKDDINTSMDDNTRKKTEQKNISSVQNSNENSDIDVSVVDDNDDGNDDDDDDDDDDEEEEEIVIECTDKCDDTNKSLRVDSDYEIEVSSNDEDNTKVSEKKETTNMNVKGLRTPTQKTKKTDITKNKKVTPKQLQKENSARKRKEREQLRLEKERKREEERENRRREKEEKRKEKEEKERAEREQKKKEKEQKELKKQMEIEQKQKEKEAKEQERRKKEEERKRKEEEKLEFERKKQKEASTFVSFFVPKKQEMKSTEEENNTDVQTFMPFEVKTDMRVAPICRGNLDESQKLSLDSYLNKGDEETINLYLAEMKSKKIIRHKSEKTWPLKAKNDVIVLDDEENDCNSDLVFQPETVADKIRPKLLQFHENRRPPYWGTWRKKSDSISSRRPFSKDSKLFDYEVDSDEEWEEEEPGESLHGSEDEKDEENPDDDEYDVDNEFMVPHGYLSDEEARPDEEEDESMTPETQKFKLKLLGEQFEAERTAKMSKLKPRIIGCVWLGENNSYPENTPKKVVEFLTARHAWVSQIPVVLPSPTNENTEVDGTPASTRKRKVPTEALPDLIRLIHGNTHGKNFLVKEFLTFWNKKAASRDNQISKVSLVTKISEIGRWIPCPDKGQMHLKACWYVSEDIRKQYLGEDEELVLPNRWKYNLTPKRKSEIITDNNDKTEKSEKDATTTDKDKKKVHLITQFTKKITQEEMQRQLTAESNQAVKPKPILQRPPKRAVLISIPKNDKVSKKSIEEDSQDK</sequence>
<keyword evidence="6" id="KW-0539">Nucleus</keyword>
<dbReference type="PANTHER" id="PTHR15272:SF0">
    <property type="entry name" value="CHROMATIN ASSEMBLY FACTOR 1 SUBUNIT A"/>
    <property type="match status" value="1"/>
</dbReference>
<keyword evidence="4" id="KW-0143">Chaperone</keyword>
<evidence type="ECO:0000256" key="7">
    <source>
        <dbReference type="SAM" id="MobiDB-lite"/>
    </source>
</evidence>
<evidence type="ECO:0000259" key="9">
    <source>
        <dbReference type="Pfam" id="PF12253"/>
    </source>
</evidence>
<feature type="compositionally biased region" description="Basic and acidic residues" evidence="7">
    <location>
        <begin position="151"/>
        <end position="169"/>
    </location>
</feature>
<comment type="subcellular location">
    <subcellularLocation>
        <location evidence="1">Nucleus</location>
    </subcellularLocation>
</comment>
<feature type="compositionally biased region" description="Basic and acidic residues" evidence="7">
    <location>
        <begin position="103"/>
        <end position="112"/>
    </location>
</feature>
<feature type="compositionally biased region" description="Basic and acidic residues" evidence="7">
    <location>
        <begin position="243"/>
        <end position="253"/>
    </location>
</feature>
<keyword evidence="5" id="KW-0234">DNA repair</keyword>
<keyword evidence="2" id="KW-0235">DNA replication</keyword>
<evidence type="ECO:0000256" key="3">
    <source>
        <dbReference type="ARBA" id="ARBA00022763"/>
    </source>
</evidence>
<feature type="region of interest" description="Disordered" evidence="7">
    <location>
        <begin position="36"/>
        <end position="56"/>
    </location>
</feature>
<dbReference type="Pfam" id="PF11600">
    <property type="entry name" value="CAF1A_acidic"/>
    <property type="match status" value="1"/>
</dbReference>
<feature type="region of interest" description="Disordered" evidence="7">
    <location>
        <begin position="852"/>
        <end position="899"/>
    </location>
</feature>
<dbReference type="Pfam" id="PF12253">
    <property type="entry name" value="CAF1A_dimeriz"/>
    <property type="match status" value="1"/>
</dbReference>
<evidence type="ECO:0000313" key="10">
    <source>
        <dbReference type="Proteomes" id="UP000694924"/>
    </source>
</evidence>
<name>A0ABM1I6S9_POLDO</name>
<feature type="compositionally biased region" description="Basic and acidic residues" evidence="7">
    <location>
        <begin position="216"/>
        <end position="231"/>
    </location>
</feature>
<feature type="domain" description="Chromatin assembly factor 1 p150 subunit acidic region" evidence="8">
    <location>
        <begin position="285"/>
        <end position="428"/>
    </location>
</feature>
<feature type="compositionally biased region" description="Acidic residues" evidence="7">
    <location>
        <begin position="188"/>
        <end position="213"/>
    </location>
</feature>
<feature type="region of interest" description="Disordered" evidence="7">
    <location>
        <begin position="80"/>
        <end position="387"/>
    </location>
</feature>
<gene>
    <name evidence="11" type="primary">LOC107066117</name>
</gene>
<feature type="region of interest" description="Disordered" evidence="7">
    <location>
        <begin position="554"/>
        <end position="593"/>
    </location>
</feature>
<evidence type="ECO:0000256" key="1">
    <source>
        <dbReference type="ARBA" id="ARBA00004123"/>
    </source>
</evidence>
<evidence type="ECO:0000256" key="6">
    <source>
        <dbReference type="ARBA" id="ARBA00023242"/>
    </source>
</evidence>
<dbReference type="PANTHER" id="PTHR15272">
    <property type="entry name" value="CHROMATIN ASSEMBLY FACTOR 1 SUBUNIT A CAF-1 SUBUNIT A"/>
    <property type="match status" value="1"/>
</dbReference>
<proteinExistence type="predicted"/>
<feature type="domain" description="Chromatin assembly factor 1 subunit A dimerization" evidence="9">
    <location>
        <begin position="514"/>
        <end position="585"/>
    </location>
</feature>
<feature type="compositionally biased region" description="Basic residues" evidence="7">
    <location>
        <begin position="113"/>
        <end position="132"/>
    </location>
</feature>
<evidence type="ECO:0000256" key="2">
    <source>
        <dbReference type="ARBA" id="ARBA00022705"/>
    </source>
</evidence>
<evidence type="ECO:0000256" key="4">
    <source>
        <dbReference type="ARBA" id="ARBA00023186"/>
    </source>
</evidence>